<dbReference type="GO" id="GO:0004619">
    <property type="term" value="F:phosphoglycerate mutase activity"/>
    <property type="evidence" value="ECO:0007669"/>
    <property type="project" value="UniProtKB-EC"/>
</dbReference>
<feature type="domain" description="Metalloenzyme" evidence="6">
    <location>
        <begin position="7"/>
        <end position="416"/>
    </location>
</feature>
<proteinExistence type="inferred from homology"/>
<evidence type="ECO:0000256" key="3">
    <source>
        <dbReference type="ARBA" id="ARBA00004921"/>
    </source>
</evidence>
<evidence type="ECO:0000313" key="8">
    <source>
        <dbReference type="Proteomes" id="UP000027093"/>
    </source>
</evidence>
<dbReference type="Gene3D" id="3.30.70.2130">
    <property type="entry name" value="Metalloenzyme domain"/>
    <property type="match status" value="1"/>
</dbReference>
<dbReference type="Gene3D" id="3.40.720.10">
    <property type="entry name" value="Alkaline Phosphatase, subunit A"/>
    <property type="match status" value="2"/>
</dbReference>
<evidence type="ECO:0000256" key="1">
    <source>
        <dbReference type="ARBA" id="ARBA00000370"/>
    </source>
</evidence>
<dbReference type="KEGG" id="nvn:NVIE_006920"/>
<protein>
    <submittedName>
        <fullName evidence="7">2,3-bisphosphoglycerate-independent phosphoglycerate mutase</fullName>
        <ecNumber evidence="7">5.4.2.-</ecNumber>
    </submittedName>
</protein>
<evidence type="ECO:0000313" key="7">
    <source>
        <dbReference type="EMBL" id="AIC14900.1"/>
    </source>
</evidence>
<keyword evidence="8" id="KW-1185">Reference proteome</keyword>
<keyword evidence="5" id="KW-0324">Glycolysis</keyword>
<evidence type="ECO:0000256" key="5">
    <source>
        <dbReference type="ARBA" id="ARBA00023152"/>
    </source>
</evidence>
<comment type="pathway">
    <text evidence="3">Carbohydrate degradation.</text>
</comment>
<dbReference type="Pfam" id="PF10143">
    <property type="entry name" value="PhosphMutase"/>
    <property type="match status" value="1"/>
</dbReference>
<sequence>MRKDGVKIVYVLLDGVGDLPHPALNDLTPLEAAYTPNLDALARNGAMGRVITVGKGIAPQSDIAVFNMLGYSFRQGGYVGRGVIESIGCNIDFRDGDLALRGNFATVNDNNNKITDRRAGRVISKEEAAAVCKSLADGIKFSDKDASIALVPTVAHRVVIRIRHSKMKLSDKITNTDPAYDKVEGMGVAKATSDDDIYVLEAKPQDDSKEAKMAAMLVNEFTEQTIKILRDHPVNVARKAAGRNPMNCILARDSGNRFPEVQPINKKYGISIGCIVEMPVEVGISKVLGMKMYEAGSLDDYELKARVAAKSLKNNSGGGDAVYVHLKGPDEFGHDGDAKGKKRNLEEIDRRFFGVLAKELAGVKNPVIVVSGDHSTPCIKKAHSDDPVPLLVSGNGIKQDASARFTEGYGRKGSLGLLMGADVISTALKLASDR</sequence>
<reference evidence="7 8" key="1">
    <citation type="journal article" date="2014" name="Int. J. Syst. Evol. Microbiol.">
        <title>Nitrososphaera viennensis gen. nov., sp. nov., an aerobic and mesophilic, ammonia-oxidizing archaeon from soil and a member of the archaeal phylum Thaumarchaeota.</title>
        <authorList>
            <person name="Stieglmeier M."/>
            <person name="Klingl A."/>
            <person name="Alves R.J."/>
            <person name="Rittmann S.K."/>
            <person name="Melcher M."/>
            <person name="Leisch N."/>
            <person name="Schleper C."/>
        </authorList>
    </citation>
    <scope>NUCLEOTIDE SEQUENCE [LARGE SCALE GENOMIC DNA]</scope>
    <source>
        <strain evidence="7">EN76</strain>
    </source>
</reference>
<keyword evidence="7" id="KW-0413">Isomerase</keyword>
<dbReference type="AlphaFoldDB" id="A0A060HI05"/>
<dbReference type="CDD" id="cd16011">
    <property type="entry name" value="iPGM_like"/>
    <property type="match status" value="1"/>
</dbReference>
<comment type="function">
    <text evidence="2">Catalyzes the interconversion of 2-phosphoglycerate and 3-phosphoglycerate.</text>
</comment>
<dbReference type="STRING" id="926571.NVIE_006920"/>
<dbReference type="NCBIfam" id="TIGR00306">
    <property type="entry name" value="apgM"/>
    <property type="match status" value="1"/>
</dbReference>
<dbReference type="GO" id="GO:0006096">
    <property type="term" value="P:glycolytic process"/>
    <property type="evidence" value="ECO:0007669"/>
    <property type="project" value="UniProtKB-KW"/>
</dbReference>
<evidence type="ECO:0000259" key="6">
    <source>
        <dbReference type="Pfam" id="PF01676"/>
    </source>
</evidence>
<dbReference type="PANTHER" id="PTHR31209">
    <property type="entry name" value="COFACTOR-INDEPENDENT PHOSPHOGLYCERATE MUTASE"/>
    <property type="match status" value="1"/>
</dbReference>
<dbReference type="RefSeq" id="WP_075054020.1">
    <property type="nucleotide sequence ID" value="NZ_CP007536.1"/>
</dbReference>
<dbReference type="PIRSF" id="PIRSF006392">
    <property type="entry name" value="IPGAM_arch"/>
    <property type="match status" value="1"/>
</dbReference>
<comment type="similarity">
    <text evidence="4">Belongs to the BPG-independent phosphoglycerate mutase family. A-PGAM subfamily.</text>
</comment>
<dbReference type="Proteomes" id="UP000027093">
    <property type="component" value="Chromosome"/>
</dbReference>
<dbReference type="InterPro" id="IPR017850">
    <property type="entry name" value="Alkaline_phosphatase_core_sf"/>
</dbReference>
<evidence type="ECO:0000256" key="4">
    <source>
        <dbReference type="ARBA" id="ARBA00005524"/>
    </source>
</evidence>
<comment type="catalytic activity">
    <reaction evidence="1">
        <text>(2R)-2-phosphoglycerate = (2R)-3-phosphoglycerate</text>
        <dbReference type="Rhea" id="RHEA:15901"/>
        <dbReference type="ChEBI" id="CHEBI:58272"/>
        <dbReference type="ChEBI" id="CHEBI:58289"/>
        <dbReference type="EC" id="5.4.2.12"/>
    </reaction>
</comment>
<dbReference type="HOGENOM" id="CLU_034906_2_0_2"/>
<name>A0A060HI05_9ARCH</name>
<dbReference type="InterPro" id="IPR006124">
    <property type="entry name" value="Metalloenzyme"/>
</dbReference>
<dbReference type="SUPFAM" id="SSF53649">
    <property type="entry name" value="Alkaline phosphatase-like"/>
    <property type="match status" value="1"/>
</dbReference>
<evidence type="ECO:0000256" key="2">
    <source>
        <dbReference type="ARBA" id="ARBA00002315"/>
    </source>
</evidence>
<dbReference type="InterPro" id="IPR004456">
    <property type="entry name" value="Pglycerate_mutase_ApgM"/>
</dbReference>
<gene>
    <name evidence="7" type="primary">apgM</name>
    <name evidence="7" type="ORF">NVIE_006920</name>
</gene>
<dbReference type="EMBL" id="CP007536">
    <property type="protein sequence ID" value="AIC14900.1"/>
    <property type="molecule type" value="Genomic_DNA"/>
</dbReference>
<dbReference type="GeneID" id="74945955"/>
<dbReference type="GO" id="GO:0046872">
    <property type="term" value="F:metal ion binding"/>
    <property type="evidence" value="ECO:0007669"/>
    <property type="project" value="InterPro"/>
</dbReference>
<dbReference type="Pfam" id="PF01676">
    <property type="entry name" value="Metalloenzyme"/>
    <property type="match status" value="1"/>
</dbReference>
<dbReference type="EC" id="5.4.2.-" evidence="7"/>
<organism evidence="7 8">
    <name type="scientific">Nitrososphaera viennensis EN76</name>
    <dbReference type="NCBI Taxonomy" id="926571"/>
    <lineage>
        <taxon>Archaea</taxon>
        <taxon>Nitrososphaerota</taxon>
        <taxon>Nitrososphaeria</taxon>
        <taxon>Nitrososphaerales</taxon>
        <taxon>Nitrososphaeraceae</taxon>
        <taxon>Nitrososphaera</taxon>
    </lineage>
</organism>
<dbReference type="PANTHER" id="PTHR31209:SF0">
    <property type="entry name" value="METALLOENZYME DOMAIN-CONTAINING PROTEIN"/>
    <property type="match status" value="1"/>
</dbReference>
<dbReference type="OrthoDB" id="52918at2157"/>
<dbReference type="InterPro" id="IPR042253">
    <property type="entry name" value="Pglycerate_mutase_ApgM_sf"/>
</dbReference>
<accession>A0A060HI05</accession>